<dbReference type="GO" id="GO:1902929">
    <property type="term" value="C:plasma membrane of growing cell tip"/>
    <property type="evidence" value="ECO:0007669"/>
    <property type="project" value="TreeGrafter"/>
</dbReference>
<evidence type="ECO:0000313" key="4">
    <source>
        <dbReference type="Proteomes" id="UP000739538"/>
    </source>
</evidence>
<protein>
    <recommendedName>
        <fullName evidence="5">FlgD Ig-like domain-containing protein</fullName>
    </recommendedName>
</protein>
<evidence type="ECO:0000259" key="2">
    <source>
        <dbReference type="Pfam" id="PF13860"/>
    </source>
</evidence>
<comment type="caution">
    <text evidence="3">The sequence shown here is derived from an EMBL/GenBank/DDBJ whole genome shotgun (WGS) entry which is preliminary data.</text>
</comment>
<organism evidence="3 4">
    <name type="scientific">Eiseniibacteriota bacterium</name>
    <dbReference type="NCBI Taxonomy" id="2212470"/>
    <lineage>
        <taxon>Bacteria</taxon>
        <taxon>Candidatus Eiseniibacteriota</taxon>
    </lineage>
</organism>
<name>A0A956NJG8_UNCEI</name>
<dbReference type="InterPro" id="IPR025965">
    <property type="entry name" value="FlgD/Vpr_Ig-like"/>
</dbReference>
<dbReference type="InterPro" id="IPR024982">
    <property type="entry name" value="Rax2-like_C"/>
</dbReference>
<feature type="domain" description="FlgD/Vpr Ig-like" evidence="2">
    <location>
        <begin position="881"/>
        <end position="937"/>
    </location>
</feature>
<dbReference type="Pfam" id="PF13860">
    <property type="entry name" value="FlgD_ig"/>
    <property type="match status" value="1"/>
</dbReference>
<reference evidence="3" key="2">
    <citation type="journal article" date="2021" name="Microbiome">
        <title>Successional dynamics and alternative stable states in a saline activated sludge microbial community over 9 years.</title>
        <authorList>
            <person name="Wang Y."/>
            <person name="Ye J."/>
            <person name="Ju F."/>
            <person name="Liu L."/>
            <person name="Boyd J.A."/>
            <person name="Deng Y."/>
            <person name="Parks D.H."/>
            <person name="Jiang X."/>
            <person name="Yin X."/>
            <person name="Woodcroft B.J."/>
            <person name="Tyson G.W."/>
            <person name="Hugenholtz P."/>
            <person name="Polz M.F."/>
            <person name="Zhang T."/>
        </authorList>
    </citation>
    <scope>NUCLEOTIDE SEQUENCE</scope>
    <source>
        <strain evidence="3">HKST-UBA02</strain>
    </source>
</reference>
<gene>
    <name evidence="3" type="ORF">KDA27_21045</name>
</gene>
<evidence type="ECO:0000259" key="1">
    <source>
        <dbReference type="Pfam" id="PF12768"/>
    </source>
</evidence>
<dbReference type="EMBL" id="JAGQHS010000158">
    <property type="protein sequence ID" value="MCA9758295.1"/>
    <property type="molecule type" value="Genomic_DNA"/>
</dbReference>
<accession>A0A956NJG8</accession>
<dbReference type="InterPro" id="IPR011043">
    <property type="entry name" value="Gal_Oxase/kelch_b-propeller"/>
</dbReference>
<dbReference type="PANTHER" id="PTHR31778:SF2">
    <property type="entry name" value="BUD SITE SELECTION PROTEIN RAX2"/>
    <property type="match status" value="1"/>
</dbReference>
<reference evidence="3" key="1">
    <citation type="submission" date="2020-04" db="EMBL/GenBank/DDBJ databases">
        <authorList>
            <person name="Zhang T."/>
        </authorList>
    </citation>
    <scope>NUCLEOTIDE SEQUENCE</scope>
    <source>
        <strain evidence="3">HKST-UBA02</strain>
    </source>
</reference>
<dbReference type="AlphaFoldDB" id="A0A956NJG8"/>
<sequence length="950" mass="100088">MKQCHSTIRTTLTRRPRGSFRPCSTLGSIWVIAGIVAGLLAALAAAPGPCAAESRLVPPVERRLDELRQAGLPGDDPYYTSLPALPIAGLDDTSWIDAFGPPTLENSVLAAVVWADTSLVVGGDFLEANEAPALHVARWADTKWEPLGDGLDESVYTLVEWNGQLIAGGLFRSSGDGSTELNHVAAWNGSSWQAMGDGFDDPVLALTVVENTLYAGGWFIESGSTVVNHIARWDAGAETWQPLGTGLTGGASPHVTALGEVDGQLLVGGRFTSSANGSVRNLATWANDTWTEFGGGAGDRIYAFGTVGDALYAAGLFTEIGGVSAQYVAKWNDTAWEPLDSGTNEPVLCLTGDADTLYVGGHFTLAGDTTAISVAKYDGTAWSSVKSGMNGSVTQLLPWSDYLVAGGIFTQAGGGDVSFVAALDDNGWGPIGAALDGSVNALQVYGDKLVVGGTFSRAGRDAKSIAAWDGRSWTPFGDGLEGTVRSLCVHESSLYAGGDFALTDSTDSHLARWDSSAETWVDFGAASDDVRDMISWDGSLYIGGDFQTVGGLSVGRVAEFDGEAWYALGNGLNGPVYALSNYHGELVAGGEFTRSLLDTLNYVGHFDGTSWRAFDNGMTGPVREISRFTGDGAHGDLIVGGDFAAEADGDPEYLAAWDDSVWAAVSSSIVGPSIDALLSTGPSLYVGGEFAVPTSEGSATRIARSDGSFAWSRLGSGVNGKVRALALYDDLLYVAGDFSAAGGKSSPFLARWGDVGPVPVLLSHLDARREGPDVVLQWTVSDAIDHLGFRIYRGETSEDGLVTDEFLHSENGSYEFVDGSAPTYELLYWIEEVSLDGHSLWFGPLSVIATSGPGSGDGSTPSIRALGPLPFRDRTSFRLAASGSDEVAVDVYDVRGRHIRTLWRGVLPSGEVDVTWDGRTEAGRTVGASLYFVRATAPGWGRTLRVLRLE</sequence>
<dbReference type="SUPFAM" id="SSF50965">
    <property type="entry name" value="Galactose oxidase, central domain"/>
    <property type="match status" value="2"/>
</dbReference>
<evidence type="ECO:0000313" key="3">
    <source>
        <dbReference type="EMBL" id="MCA9758295.1"/>
    </source>
</evidence>
<proteinExistence type="predicted"/>
<feature type="domain" description="Rax2-like C-terminal" evidence="1">
    <location>
        <begin position="436"/>
        <end position="528"/>
    </location>
</feature>
<dbReference type="PANTHER" id="PTHR31778">
    <property type="entry name" value="BUD SITE SELECTION PROTEIN RAX2"/>
    <property type="match status" value="1"/>
</dbReference>
<evidence type="ECO:0008006" key="5">
    <source>
        <dbReference type="Google" id="ProtNLM"/>
    </source>
</evidence>
<dbReference type="Gene3D" id="2.60.40.4070">
    <property type="match status" value="1"/>
</dbReference>
<dbReference type="Proteomes" id="UP000739538">
    <property type="component" value="Unassembled WGS sequence"/>
</dbReference>
<dbReference type="Pfam" id="PF12768">
    <property type="entry name" value="Rax2"/>
    <property type="match status" value="1"/>
</dbReference>